<dbReference type="VEuPathDB" id="TriTrypDB:BSAL_68130"/>
<proteinExistence type="inferred from homology"/>
<dbReference type="UniPathway" id="UPA00193"/>
<dbReference type="EMBL" id="CYKH01000465">
    <property type="protein sequence ID" value="CUF96765.1"/>
    <property type="molecule type" value="Genomic_DNA"/>
</dbReference>
<keyword evidence="6" id="KW-0521">NADP</keyword>
<dbReference type="InterPro" id="IPR029041">
    <property type="entry name" value="FAD-linked_oxidoreductase-like"/>
</dbReference>
<name>A0A0S4IQL6_BODSA</name>
<sequence length="311" mass="34774">MAAPQFKVSELLAAEKPEETYVSFEFFPPRTEKGEVTLMEEHMPVFAKQSPIFVDFTWGAGGTTYDKTPALCISAMNHGMNVNMHLTCTNMEEGKVKEALDLCKANGIRNIVALRGDPPAGQEWKASAEGFTCALDLVKYIRAHYGDYFCICVAGYPEGHPDKIHAERGVMNAEDEVHELSYLKQKVEAGADVIITQLFYDVNVFIRFVKKCRENGINVPILPGMLPMQSHGGLKRMVSLCKTYLPDDVIAQTEALAENDEGFKAYGVELTTKMIRDIVDAKIGINHFHFYTLNLPHSTMKVLDNLGMRKE</sequence>
<evidence type="ECO:0000256" key="1">
    <source>
        <dbReference type="ARBA" id="ARBA00001974"/>
    </source>
</evidence>
<dbReference type="PANTHER" id="PTHR45754:SF3">
    <property type="entry name" value="METHYLENETETRAHYDROFOLATE REDUCTASE (NADPH)"/>
    <property type="match status" value="1"/>
</dbReference>
<dbReference type="SUPFAM" id="SSF51730">
    <property type="entry name" value="FAD-linked oxidoreductase"/>
    <property type="match status" value="1"/>
</dbReference>
<dbReference type="AlphaFoldDB" id="A0A0S4IQL6"/>
<evidence type="ECO:0000256" key="5">
    <source>
        <dbReference type="ARBA" id="ARBA00022827"/>
    </source>
</evidence>
<comment type="cofactor">
    <cofactor evidence="1">
        <name>FAD</name>
        <dbReference type="ChEBI" id="CHEBI:57692"/>
    </cofactor>
</comment>
<dbReference type="PANTHER" id="PTHR45754">
    <property type="entry name" value="METHYLENETETRAHYDROFOLATE REDUCTASE"/>
    <property type="match status" value="1"/>
</dbReference>
<evidence type="ECO:0000256" key="4">
    <source>
        <dbReference type="ARBA" id="ARBA00022630"/>
    </source>
</evidence>
<dbReference type="OrthoDB" id="16284at2759"/>
<dbReference type="GO" id="GO:0009086">
    <property type="term" value="P:methionine biosynthetic process"/>
    <property type="evidence" value="ECO:0007669"/>
    <property type="project" value="TreeGrafter"/>
</dbReference>
<dbReference type="InterPro" id="IPR003171">
    <property type="entry name" value="Mehydrof_redctse-like"/>
</dbReference>
<evidence type="ECO:0000313" key="9">
    <source>
        <dbReference type="Proteomes" id="UP000051952"/>
    </source>
</evidence>
<evidence type="ECO:0000256" key="6">
    <source>
        <dbReference type="ARBA" id="ARBA00022857"/>
    </source>
</evidence>
<dbReference type="GO" id="GO:0005829">
    <property type="term" value="C:cytosol"/>
    <property type="evidence" value="ECO:0007669"/>
    <property type="project" value="TreeGrafter"/>
</dbReference>
<gene>
    <name evidence="8" type="ORF">BSAL_68130</name>
</gene>
<evidence type="ECO:0000256" key="3">
    <source>
        <dbReference type="ARBA" id="ARBA00006743"/>
    </source>
</evidence>
<dbReference type="Proteomes" id="UP000051952">
    <property type="component" value="Unassembled WGS sequence"/>
</dbReference>
<organism evidence="8 9">
    <name type="scientific">Bodo saltans</name>
    <name type="common">Flagellated protozoan</name>
    <dbReference type="NCBI Taxonomy" id="75058"/>
    <lineage>
        <taxon>Eukaryota</taxon>
        <taxon>Discoba</taxon>
        <taxon>Euglenozoa</taxon>
        <taxon>Kinetoplastea</taxon>
        <taxon>Metakinetoplastina</taxon>
        <taxon>Eubodonida</taxon>
        <taxon>Bodonidae</taxon>
        <taxon>Bodo</taxon>
    </lineage>
</organism>
<dbReference type="FunFam" id="3.20.20.220:FF:000002">
    <property type="entry name" value="Methylenetetrahydrofolate reductase"/>
    <property type="match status" value="1"/>
</dbReference>
<accession>A0A0S4IQL6</accession>
<keyword evidence="4" id="KW-0285">Flavoprotein</keyword>
<dbReference type="Gene3D" id="3.20.20.220">
    <property type="match status" value="1"/>
</dbReference>
<evidence type="ECO:0000256" key="7">
    <source>
        <dbReference type="ARBA" id="ARBA00023002"/>
    </source>
</evidence>
<keyword evidence="9" id="KW-1185">Reference proteome</keyword>
<dbReference type="OMA" id="EMHPQAR"/>
<comment type="pathway">
    <text evidence="2">One-carbon metabolism; tetrahydrofolate interconversion.</text>
</comment>
<evidence type="ECO:0000256" key="2">
    <source>
        <dbReference type="ARBA" id="ARBA00004777"/>
    </source>
</evidence>
<dbReference type="NCBIfam" id="TIGR00677">
    <property type="entry name" value="fadh2_euk"/>
    <property type="match status" value="1"/>
</dbReference>
<evidence type="ECO:0000313" key="8">
    <source>
        <dbReference type="EMBL" id="CUF96765.1"/>
    </source>
</evidence>
<dbReference type="InterPro" id="IPR004621">
    <property type="entry name" value="Fadh2_euk"/>
</dbReference>
<dbReference type="Pfam" id="PF02219">
    <property type="entry name" value="MTHFR"/>
    <property type="match status" value="1"/>
</dbReference>
<protein>
    <submittedName>
        <fullName evidence="8">Methylenetetrahydrofolate reductase, putative</fullName>
    </submittedName>
</protein>
<keyword evidence="5" id="KW-0274">FAD</keyword>
<comment type="similarity">
    <text evidence="3">Belongs to the methylenetetrahydrofolate reductase family.</text>
</comment>
<dbReference type="GO" id="GO:0035999">
    <property type="term" value="P:tetrahydrofolate interconversion"/>
    <property type="evidence" value="ECO:0007669"/>
    <property type="project" value="UniProtKB-UniPathway"/>
</dbReference>
<dbReference type="GO" id="GO:0004489">
    <property type="term" value="F:methylenetetrahydrofolate reductase [NAD(P)H] activity"/>
    <property type="evidence" value="ECO:0007669"/>
    <property type="project" value="InterPro"/>
</dbReference>
<dbReference type="GO" id="GO:0071949">
    <property type="term" value="F:FAD binding"/>
    <property type="evidence" value="ECO:0007669"/>
    <property type="project" value="TreeGrafter"/>
</dbReference>
<reference evidence="9" key="1">
    <citation type="submission" date="2015-09" db="EMBL/GenBank/DDBJ databases">
        <authorList>
            <consortium name="Pathogen Informatics"/>
        </authorList>
    </citation>
    <scope>NUCLEOTIDE SEQUENCE [LARGE SCALE GENOMIC DNA]</scope>
    <source>
        <strain evidence="9">Lake Konstanz</strain>
    </source>
</reference>
<keyword evidence="7" id="KW-0560">Oxidoreductase</keyword>
<dbReference type="CDD" id="cd00537">
    <property type="entry name" value="MTHFR"/>
    <property type="match status" value="1"/>
</dbReference>